<evidence type="ECO:0000256" key="6">
    <source>
        <dbReference type="ARBA" id="ARBA00022989"/>
    </source>
</evidence>
<dbReference type="RefSeq" id="WP_378112766.1">
    <property type="nucleotide sequence ID" value="NZ_JBHSNC010000047.1"/>
</dbReference>
<keyword evidence="3" id="KW-0813">Transport</keyword>
<dbReference type="Proteomes" id="UP001596108">
    <property type="component" value="Unassembled WGS sequence"/>
</dbReference>
<keyword evidence="7 8" id="KW-0472">Membrane</keyword>
<organism evidence="9 10">
    <name type="scientific">Cohnella yongneupensis</name>
    <dbReference type="NCBI Taxonomy" id="425006"/>
    <lineage>
        <taxon>Bacteria</taxon>
        <taxon>Bacillati</taxon>
        <taxon>Bacillota</taxon>
        <taxon>Bacilli</taxon>
        <taxon>Bacillales</taxon>
        <taxon>Paenibacillaceae</taxon>
        <taxon>Cohnella</taxon>
    </lineage>
</organism>
<comment type="caution">
    <text evidence="9">The sequence shown here is derived from an EMBL/GenBank/DDBJ whole genome shotgun (WGS) entry which is preliminary data.</text>
</comment>
<evidence type="ECO:0000256" key="4">
    <source>
        <dbReference type="ARBA" id="ARBA00022475"/>
    </source>
</evidence>
<feature type="transmembrane region" description="Helical" evidence="8">
    <location>
        <begin position="114"/>
        <end position="133"/>
    </location>
</feature>
<dbReference type="Gene3D" id="1.10.3470.10">
    <property type="entry name" value="ABC transporter involved in vitamin B12 uptake, BtuC"/>
    <property type="match status" value="1"/>
</dbReference>
<evidence type="ECO:0000256" key="3">
    <source>
        <dbReference type="ARBA" id="ARBA00022448"/>
    </source>
</evidence>
<name>A0ABW0R148_9BACL</name>
<accession>A0ABW0R148</accession>
<gene>
    <name evidence="9" type="ORF">ACFPQ4_15460</name>
</gene>
<reference evidence="10" key="1">
    <citation type="journal article" date="2019" name="Int. J. Syst. Evol. Microbiol.">
        <title>The Global Catalogue of Microorganisms (GCM) 10K type strain sequencing project: providing services to taxonomists for standard genome sequencing and annotation.</title>
        <authorList>
            <consortium name="The Broad Institute Genomics Platform"/>
            <consortium name="The Broad Institute Genome Sequencing Center for Infectious Disease"/>
            <person name="Wu L."/>
            <person name="Ma J."/>
        </authorList>
    </citation>
    <scope>NUCLEOTIDE SEQUENCE [LARGE SCALE GENOMIC DNA]</scope>
    <source>
        <strain evidence="10">CGMCC 1.18578</strain>
    </source>
</reference>
<proteinExistence type="inferred from homology"/>
<dbReference type="InterPro" id="IPR000522">
    <property type="entry name" value="ABC_transptr_permease_BtuC"/>
</dbReference>
<evidence type="ECO:0000256" key="8">
    <source>
        <dbReference type="SAM" id="Phobius"/>
    </source>
</evidence>
<feature type="transmembrane region" description="Helical" evidence="8">
    <location>
        <begin position="139"/>
        <end position="160"/>
    </location>
</feature>
<feature type="transmembrane region" description="Helical" evidence="8">
    <location>
        <begin position="27"/>
        <end position="51"/>
    </location>
</feature>
<feature type="transmembrane region" description="Helical" evidence="8">
    <location>
        <begin position="172"/>
        <end position="196"/>
    </location>
</feature>
<evidence type="ECO:0000256" key="1">
    <source>
        <dbReference type="ARBA" id="ARBA00004651"/>
    </source>
</evidence>
<protein>
    <submittedName>
        <fullName evidence="9">FecCD family ABC transporter permease</fullName>
    </submittedName>
</protein>
<keyword evidence="10" id="KW-1185">Reference proteome</keyword>
<feature type="transmembrane region" description="Helical" evidence="8">
    <location>
        <begin position="263"/>
        <end position="286"/>
    </location>
</feature>
<dbReference type="Pfam" id="PF01032">
    <property type="entry name" value="FecCD"/>
    <property type="match status" value="1"/>
</dbReference>
<comment type="similarity">
    <text evidence="2">Belongs to the binding-protein-dependent transport system permease family. FecCD subfamily.</text>
</comment>
<comment type="subcellular location">
    <subcellularLocation>
        <location evidence="1">Cell membrane</location>
        <topology evidence="1">Multi-pass membrane protein</topology>
    </subcellularLocation>
</comment>
<keyword evidence="6 8" id="KW-1133">Transmembrane helix</keyword>
<evidence type="ECO:0000313" key="9">
    <source>
        <dbReference type="EMBL" id="MFC5530826.1"/>
    </source>
</evidence>
<keyword evidence="5 8" id="KW-0812">Transmembrane</keyword>
<evidence type="ECO:0000313" key="10">
    <source>
        <dbReference type="Proteomes" id="UP001596108"/>
    </source>
</evidence>
<dbReference type="InterPro" id="IPR037294">
    <property type="entry name" value="ABC_BtuC-like"/>
</dbReference>
<sequence length="354" mass="37331">MSTNHHQEAGVDSRAVAARDQVYARPWAGMAIVVGGLVALVVGIALCVTFGEKDIRFLTVWKAIFQFNPDDSQHQIIHALRLPRVLGGAIIGACLAVAGAMMQGMTRNPLADSGLLGLNAGGGFALALIYAFFQELPFKYHLLFAFLGAGVGVGLVFFLSSIARGGLKPLRLVLAGAAITALLTALSEGVALYYHIGKDLSFWYAGTLAGIRLSQLEIMFRWVAAALVGAIFLSRSITMLSLGEDVARGLGLRTGRVKAAGMLIVLVLAGAAVSVAGSIGFIGLLIPHLTRKLVGVDYRWIIPCSGVLGALLVIFADLAARMFSSQSVIPVASLIAIIGVPFFLYLAAKEERAL</sequence>
<evidence type="ECO:0000256" key="5">
    <source>
        <dbReference type="ARBA" id="ARBA00022692"/>
    </source>
</evidence>
<keyword evidence="4" id="KW-1003">Cell membrane</keyword>
<evidence type="ECO:0000256" key="7">
    <source>
        <dbReference type="ARBA" id="ARBA00023136"/>
    </source>
</evidence>
<feature type="transmembrane region" description="Helical" evidence="8">
    <location>
        <begin position="222"/>
        <end position="242"/>
    </location>
</feature>
<feature type="transmembrane region" description="Helical" evidence="8">
    <location>
        <begin position="85"/>
        <end position="102"/>
    </location>
</feature>
<dbReference type="EMBL" id="JBHSNC010000047">
    <property type="protein sequence ID" value="MFC5530826.1"/>
    <property type="molecule type" value="Genomic_DNA"/>
</dbReference>
<feature type="transmembrane region" description="Helical" evidence="8">
    <location>
        <begin position="298"/>
        <end position="316"/>
    </location>
</feature>
<feature type="transmembrane region" description="Helical" evidence="8">
    <location>
        <begin position="328"/>
        <end position="348"/>
    </location>
</feature>
<evidence type="ECO:0000256" key="2">
    <source>
        <dbReference type="ARBA" id="ARBA00007935"/>
    </source>
</evidence>
<dbReference type="PANTHER" id="PTHR30472:SF58">
    <property type="entry name" value="IRON(3+)-HYDROXAMATE IMPORT SYSTEM PERMEASE PROTEIN FHUB"/>
    <property type="match status" value="1"/>
</dbReference>
<dbReference type="SUPFAM" id="SSF81345">
    <property type="entry name" value="ABC transporter involved in vitamin B12 uptake, BtuC"/>
    <property type="match status" value="1"/>
</dbReference>
<dbReference type="CDD" id="cd06550">
    <property type="entry name" value="TM_ABC_iron-siderophores_like"/>
    <property type="match status" value="1"/>
</dbReference>
<dbReference type="PANTHER" id="PTHR30472">
    <property type="entry name" value="FERRIC ENTEROBACTIN TRANSPORT SYSTEM PERMEASE PROTEIN"/>
    <property type="match status" value="1"/>
</dbReference>